<evidence type="ECO:0000256" key="1">
    <source>
        <dbReference type="SAM" id="MobiDB-lite"/>
    </source>
</evidence>
<feature type="transmembrane region" description="Helical" evidence="2">
    <location>
        <begin position="348"/>
        <end position="367"/>
    </location>
</feature>
<evidence type="ECO:0000256" key="2">
    <source>
        <dbReference type="SAM" id="Phobius"/>
    </source>
</evidence>
<accession>A0ABD3Q402</accession>
<feature type="transmembrane region" description="Helical" evidence="2">
    <location>
        <begin position="131"/>
        <end position="153"/>
    </location>
</feature>
<organism evidence="3 4">
    <name type="scientific">Cyclotella atomus</name>
    <dbReference type="NCBI Taxonomy" id="382360"/>
    <lineage>
        <taxon>Eukaryota</taxon>
        <taxon>Sar</taxon>
        <taxon>Stramenopiles</taxon>
        <taxon>Ochrophyta</taxon>
        <taxon>Bacillariophyta</taxon>
        <taxon>Coscinodiscophyceae</taxon>
        <taxon>Thalassiosirophycidae</taxon>
        <taxon>Stephanodiscales</taxon>
        <taxon>Stephanodiscaceae</taxon>
        <taxon>Cyclotella</taxon>
    </lineage>
</organism>
<feature type="transmembrane region" description="Helical" evidence="2">
    <location>
        <begin position="52"/>
        <end position="74"/>
    </location>
</feature>
<keyword evidence="2" id="KW-0812">Transmembrane</keyword>
<proteinExistence type="predicted"/>
<dbReference type="EMBL" id="JALLPJ020000345">
    <property type="protein sequence ID" value="KAL3794692.1"/>
    <property type="molecule type" value="Genomic_DNA"/>
</dbReference>
<evidence type="ECO:0000313" key="3">
    <source>
        <dbReference type="EMBL" id="KAL3794692.1"/>
    </source>
</evidence>
<comment type="caution">
    <text evidence="3">The sequence shown here is derived from an EMBL/GenBank/DDBJ whole genome shotgun (WGS) entry which is preliminary data.</text>
</comment>
<reference evidence="3 4" key="1">
    <citation type="submission" date="2024-10" db="EMBL/GenBank/DDBJ databases">
        <title>Updated reference genomes for cyclostephanoid diatoms.</title>
        <authorList>
            <person name="Roberts W.R."/>
            <person name="Alverson A.J."/>
        </authorList>
    </citation>
    <scope>NUCLEOTIDE SEQUENCE [LARGE SCALE GENOMIC DNA]</scope>
    <source>
        <strain evidence="3 4">AJA010-31</strain>
    </source>
</reference>
<name>A0ABD3Q402_9STRA</name>
<keyword evidence="2" id="KW-0472">Membrane</keyword>
<keyword evidence="4" id="KW-1185">Reference proteome</keyword>
<dbReference type="Proteomes" id="UP001530400">
    <property type="component" value="Unassembled WGS sequence"/>
</dbReference>
<feature type="transmembrane region" description="Helical" evidence="2">
    <location>
        <begin position="174"/>
        <end position="196"/>
    </location>
</feature>
<gene>
    <name evidence="3" type="ORF">ACHAWO_012339</name>
</gene>
<feature type="transmembrane region" description="Helical" evidence="2">
    <location>
        <begin position="247"/>
        <end position="267"/>
    </location>
</feature>
<dbReference type="AlphaFoldDB" id="A0ABD3Q402"/>
<feature type="compositionally biased region" description="Polar residues" evidence="1">
    <location>
        <begin position="28"/>
        <end position="42"/>
    </location>
</feature>
<evidence type="ECO:0000313" key="4">
    <source>
        <dbReference type="Proteomes" id="UP001530400"/>
    </source>
</evidence>
<sequence length="375" mass="42660">MPTPIVIRDPNLDQQVDPPQAARGTSAEHCSSQSFRNNVQTRNGDISTSPRFLGYIFSFFSSAVLLASSVMFYVRGVYPTDFNDLKDIAEKNGITISTKEINGLQARYDSMNFSSKLFFTSGGIVTQNYQVYGSIAVSALLTVITVVVLFAHLDSFCCPNYFRHFFRDGSKSERNLILALTAISAISLQICTSRFSIGEAQINVFFSTWTNFISCALNFEVWRNSAGRHSTFQNILFDKAFPLKRHWFILSIFTTISFLSLIDYFLTTRIFANKIDAQCLSLSWNNKWVWMSLLQTILTWGTFSMSRKMWKQRFIELLTSWANLIMSAFVIANLTGGRLDDISCPSNLYFSVWASFFTSVWILSMLLETWNETSS</sequence>
<feature type="transmembrane region" description="Helical" evidence="2">
    <location>
        <begin position="317"/>
        <end position="336"/>
    </location>
</feature>
<protein>
    <submittedName>
        <fullName evidence="3">Uncharacterized protein</fullName>
    </submittedName>
</protein>
<keyword evidence="2" id="KW-1133">Transmembrane helix</keyword>
<feature type="region of interest" description="Disordered" evidence="1">
    <location>
        <begin position="1"/>
        <end position="42"/>
    </location>
</feature>